<comment type="subcellular location">
    <subcellularLocation>
        <location evidence="1">Cytoplasm</location>
        <location evidence="1">Cytoskeleton</location>
    </subcellularLocation>
</comment>
<dbReference type="PANTHER" id="PTHR13720">
    <property type="entry name" value="WD-40 REPEAT PROTEIN"/>
    <property type="match status" value="1"/>
</dbReference>
<evidence type="ECO:0000256" key="2">
    <source>
        <dbReference type="ARBA" id="ARBA00006489"/>
    </source>
</evidence>
<evidence type="ECO:0000256" key="3">
    <source>
        <dbReference type="ARBA" id="ARBA00022490"/>
    </source>
</evidence>
<dbReference type="InterPro" id="IPR015943">
    <property type="entry name" value="WD40/YVTN_repeat-like_dom_sf"/>
</dbReference>
<sequence>MASSTKSRNASKGLSSSGTKVNVSYNKEEGNIRFLLRGRSVAMAVPTEQMESYSPDEKPNSPLYHLALEWVYGYRGKDCRSNVQLLPSGELVYFVAAVVVLRNLESSIQRHYLGHNDDIKCLAVHPDKTTIATGQVVGATKDKKALPAHVRVWDSASLETLHVIGEEVLERGVLCLGFSKANGGTHLCVVDDGKEKKLSVWEWNKGVKISDSKCSTEVVFAAEFNPHDDALLVTCGKNNINFWKLEGKDLVRKQGIFESHEKPKYILCVEFTKSGDVISGDSNGNLYIWGKGTNRITRAVPAVHKGGVIAMSVLPSGTLVTGGKDSCLTFFDADLQKQAATELEEHCGAVRALTSGGDEDVFVGTYNNFIVKGGPGGAFHTIARGHTDEVWGLAAHLSRDLVLTCGADKQVFLWDTVKHQLIWSVILEEPARSADFHPTEARVAIGTYSGRWFVLDAETGEVVTQHTDGDEKLSVVRYSPDGKYLAIGSHDNYLYLYNVCENGCTYKEAGKCSGHSSFVTHLDWASDSQHFMSNSGDYEILYWDVEDCKRVTSADDVRDLEWATSSCILRFDSIGIWSQGMDGTDINAACRAHGLPILATADDFGKVHVFAWPAHIPQAPSHAYGGHSSHVTNVTCSHDDSNLFTTGGMDGSLLQWRVLG</sequence>
<reference evidence="12" key="1">
    <citation type="submission" date="2025-08" db="UniProtKB">
        <authorList>
            <consortium name="Ensembl"/>
        </authorList>
    </citation>
    <scope>IDENTIFICATION</scope>
</reference>
<evidence type="ECO:0000256" key="4">
    <source>
        <dbReference type="ARBA" id="ARBA00022574"/>
    </source>
</evidence>
<dbReference type="Pfam" id="PF23414">
    <property type="entry name" value="Beta-prop_EML_2"/>
    <property type="match status" value="1"/>
</dbReference>
<dbReference type="Proteomes" id="UP000694388">
    <property type="component" value="Unplaced"/>
</dbReference>
<keyword evidence="4 8" id="KW-0853">WD repeat</keyword>
<dbReference type="GO" id="GO:0000226">
    <property type="term" value="P:microtubule cytoskeleton organization"/>
    <property type="evidence" value="ECO:0007669"/>
    <property type="project" value="TreeGrafter"/>
</dbReference>
<dbReference type="OMA" id="RNIEWAT"/>
<evidence type="ECO:0000256" key="7">
    <source>
        <dbReference type="ARBA" id="ARBA00023212"/>
    </source>
</evidence>
<dbReference type="InterPro" id="IPR055442">
    <property type="entry name" value="Beta-prop_EML-like_2nd"/>
</dbReference>
<protein>
    <recommendedName>
        <fullName evidence="14">Echinoderm microtubule-associated protein-like 2</fullName>
    </recommendedName>
</protein>
<feature type="domain" description="EML-like first beta-propeller" evidence="10">
    <location>
        <begin position="109"/>
        <end position="373"/>
    </location>
</feature>
<evidence type="ECO:0000256" key="5">
    <source>
        <dbReference type="ARBA" id="ARBA00022701"/>
    </source>
</evidence>
<dbReference type="Pfam" id="PF23409">
    <property type="entry name" value="Beta-prop_EML"/>
    <property type="match status" value="1"/>
</dbReference>
<evidence type="ECO:0008006" key="14">
    <source>
        <dbReference type="Google" id="ProtNLM"/>
    </source>
</evidence>
<evidence type="ECO:0000259" key="10">
    <source>
        <dbReference type="Pfam" id="PF23409"/>
    </source>
</evidence>
<dbReference type="PROSITE" id="PS50294">
    <property type="entry name" value="WD_REPEATS_REGION"/>
    <property type="match status" value="3"/>
</dbReference>
<feature type="repeat" description="WD" evidence="8">
    <location>
        <begin position="383"/>
        <end position="415"/>
    </location>
</feature>
<evidence type="ECO:0000259" key="11">
    <source>
        <dbReference type="Pfam" id="PF23414"/>
    </source>
</evidence>
<dbReference type="Gene3D" id="2.130.10.10">
    <property type="entry name" value="YVTN repeat-like/Quinoprotein amine dehydrogenase"/>
    <property type="match status" value="2"/>
</dbReference>
<dbReference type="PROSITE" id="PS50082">
    <property type="entry name" value="WD_REPEATS_2"/>
    <property type="match status" value="3"/>
</dbReference>
<keyword evidence="13" id="KW-1185">Reference proteome</keyword>
<accession>A0A8C4QU63</accession>
<comment type="similarity">
    <text evidence="2">Belongs to the WD repeat EMAP family.</text>
</comment>
<dbReference type="InterPro" id="IPR055439">
    <property type="entry name" value="Beta-prop_EML_1st"/>
</dbReference>
<dbReference type="Pfam" id="PF03451">
    <property type="entry name" value="HELP"/>
    <property type="match status" value="1"/>
</dbReference>
<dbReference type="FunFam" id="2.130.10.10:FF:000005">
    <property type="entry name" value="Putative echinoderm microtubule-associated protein-like 1"/>
    <property type="match status" value="1"/>
</dbReference>
<name>A0A8C4QU63_EPTBU</name>
<feature type="repeat" description="WD" evidence="8">
    <location>
        <begin position="512"/>
        <end position="553"/>
    </location>
</feature>
<evidence type="ECO:0000256" key="1">
    <source>
        <dbReference type="ARBA" id="ARBA00004245"/>
    </source>
</evidence>
<dbReference type="InterPro" id="IPR005108">
    <property type="entry name" value="HELP"/>
</dbReference>
<keyword evidence="3" id="KW-0963">Cytoplasm</keyword>
<dbReference type="GO" id="GO:0072686">
    <property type="term" value="C:mitotic spindle"/>
    <property type="evidence" value="ECO:0007669"/>
    <property type="project" value="TreeGrafter"/>
</dbReference>
<evidence type="ECO:0000256" key="8">
    <source>
        <dbReference type="PROSITE-ProRule" id="PRU00221"/>
    </source>
</evidence>
<reference evidence="12" key="2">
    <citation type="submission" date="2025-09" db="UniProtKB">
        <authorList>
            <consortium name="Ensembl"/>
        </authorList>
    </citation>
    <scope>IDENTIFICATION</scope>
</reference>
<proteinExistence type="inferred from homology"/>
<dbReference type="InterPro" id="IPR001680">
    <property type="entry name" value="WD40_rpt"/>
</dbReference>
<evidence type="ECO:0000313" key="12">
    <source>
        <dbReference type="Ensembl" id="ENSEBUP00000019535.1"/>
    </source>
</evidence>
<keyword evidence="7" id="KW-0206">Cytoskeleton</keyword>
<dbReference type="GO" id="GO:0008017">
    <property type="term" value="F:microtubule binding"/>
    <property type="evidence" value="ECO:0007669"/>
    <property type="project" value="TreeGrafter"/>
</dbReference>
<dbReference type="AlphaFoldDB" id="A0A8C4QU63"/>
<dbReference type="SMART" id="SM00320">
    <property type="entry name" value="WD40"/>
    <property type="match status" value="9"/>
</dbReference>
<keyword evidence="6" id="KW-0677">Repeat</keyword>
<evidence type="ECO:0000256" key="9">
    <source>
        <dbReference type="SAM" id="MobiDB-lite"/>
    </source>
</evidence>
<dbReference type="GeneTree" id="ENSGT00940000168316"/>
<feature type="repeat" description="WD" evidence="8">
    <location>
        <begin position="624"/>
        <end position="660"/>
    </location>
</feature>
<dbReference type="Ensembl" id="ENSEBUT00000020109.1">
    <property type="protein sequence ID" value="ENSEBUP00000019535.1"/>
    <property type="gene ID" value="ENSEBUG00000012135.1"/>
</dbReference>
<dbReference type="InterPro" id="IPR036322">
    <property type="entry name" value="WD40_repeat_dom_sf"/>
</dbReference>
<dbReference type="InterPro" id="IPR050630">
    <property type="entry name" value="WD_repeat_EMAP"/>
</dbReference>
<organism evidence="12 13">
    <name type="scientific">Eptatretus burgeri</name>
    <name type="common">Inshore hagfish</name>
    <dbReference type="NCBI Taxonomy" id="7764"/>
    <lineage>
        <taxon>Eukaryota</taxon>
        <taxon>Metazoa</taxon>
        <taxon>Chordata</taxon>
        <taxon>Craniata</taxon>
        <taxon>Vertebrata</taxon>
        <taxon>Cyclostomata</taxon>
        <taxon>Myxini</taxon>
        <taxon>Myxiniformes</taxon>
        <taxon>Myxinidae</taxon>
        <taxon>Eptatretinae</taxon>
        <taxon>Eptatretus</taxon>
    </lineage>
</organism>
<feature type="domain" description="EML-like second beta-propeller" evidence="11">
    <location>
        <begin position="390"/>
        <end position="658"/>
    </location>
</feature>
<feature type="region of interest" description="Disordered" evidence="9">
    <location>
        <begin position="1"/>
        <end position="20"/>
    </location>
</feature>
<dbReference type="GO" id="GO:0005874">
    <property type="term" value="C:microtubule"/>
    <property type="evidence" value="ECO:0007669"/>
    <property type="project" value="UniProtKB-KW"/>
</dbReference>
<keyword evidence="5" id="KW-0493">Microtubule</keyword>
<dbReference type="SUPFAM" id="SSF50978">
    <property type="entry name" value="WD40 repeat-like"/>
    <property type="match status" value="3"/>
</dbReference>
<evidence type="ECO:0000256" key="6">
    <source>
        <dbReference type="ARBA" id="ARBA00022737"/>
    </source>
</evidence>
<evidence type="ECO:0000313" key="13">
    <source>
        <dbReference type="Proteomes" id="UP000694388"/>
    </source>
</evidence>
<dbReference type="PANTHER" id="PTHR13720:SF50">
    <property type="entry name" value="ECHINODERM MICROTUBULE-ASSOCIATED PROTEIN-LIKE 2"/>
    <property type="match status" value="1"/>
</dbReference>